<dbReference type="InterPro" id="IPR002104">
    <property type="entry name" value="Integrase_catalytic"/>
</dbReference>
<evidence type="ECO:0000256" key="3">
    <source>
        <dbReference type="ARBA" id="ARBA00023172"/>
    </source>
</evidence>
<dbReference type="InterPro" id="IPR010998">
    <property type="entry name" value="Integrase_recombinase_N"/>
</dbReference>
<accession>A0ABX3CLI0</accession>
<organism evidence="5 6">
    <name type="scientific">Cytobacillus oceanisediminis</name>
    <dbReference type="NCBI Taxonomy" id="665099"/>
    <lineage>
        <taxon>Bacteria</taxon>
        <taxon>Bacillati</taxon>
        <taxon>Bacillota</taxon>
        <taxon>Bacilli</taxon>
        <taxon>Bacillales</taxon>
        <taxon>Bacillaceae</taxon>
        <taxon>Cytobacillus</taxon>
    </lineage>
</organism>
<gene>
    <name evidence="5" type="ORF">BBV17_27595</name>
</gene>
<protein>
    <submittedName>
        <fullName evidence="5">Integrase</fullName>
    </submittedName>
</protein>
<dbReference type="Proteomes" id="UP000180194">
    <property type="component" value="Unassembled WGS sequence"/>
</dbReference>
<dbReference type="EMBL" id="MBRJ01000051">
    <property type="protein sequence ID" value="OHX42364.1"/>
    <property type="molecule type" value="Genomic_DNA"/>
</dbReference>
<keyword evidence="6" id="KW-1185">Reference proteome</keyword>
<keyword evidence="3" id="KW-0233">DNA recombination</keyword>
<evidence type="ECO:0000256" key="2">
    <source>
        <dbReference type="ARBA" id="ARBA00023125"/>
    </source>
</evidence>
<sequence length="351" mass="40505">MSHSEKRRGKVVKTDRTIKGSRKAIYALETLFDKAYNAKAAEGLAEGTLYRYRHAHALFLQYLDSAGVRKDIRYIDVDTCREFVTYLLEDRVRFDGHKYKPDSAKTEGVSPRYTNDIIKTLRTTFRVLKTDGLVSENLFESVKAVKHPEKLINVLTPEELKALLDAPDQRQYSSFRDYVALLVMIDTMARVSEVLTLTVNDVDLNAREIVFKSEITKTRRGRIVPIQPRTARLIKELMVEIAEFESDYIFLANYGEPLQPNHFRKQLLKYAEKAGIKKHVHPHLIRHSTATMYLEGGGNLRYLQALLGHIDQRMTARYTHISRQSIADNHEQYSALNQVIGKLNKPRKVKR</sequence>
<dbReference type="Gene3D" id="1.10.150.130">
    <property type="match status" value="1"/>
</dbReference>
<dbReference type="RefSeq" id="WP_071159547.1">
    <property type="nucleotide sequence ID" value="NZ_MBRJ01000051.1"/>
</dbReference>
<proteinExistence type="inferred from homology"/>
<comment type="similarity">
    <text evidence="1">Belongs to the 'phage' integrase family.</text>
</comment>
<name>A0ABX3CLI0_9BACI</name>
<dbReference type="InterPro" id="IPR050090">
    <property type="entry name" value="Tyrosine_recombinase_XerCD"/>
</dbReference>
<dbReference type="SUPFAM" id="SSF56349">
    <property type="entry name" value="DNA breaking-rejoining enzymes"/>
    <property type="match status" value="1"/>
</dbReference>
<evidence type="ECO:0000259" key="4">
    <source>
        <dbReference type="PROSITE" id="PS51898"/>
    </source>
</evidence>
<comment type="caution">
    <text evidence="5">The sequence shown here is derived from an EMBL/GenBank/DDBJ whole genome shotgun (WGS) entry which is preliminary data.</text>
</comment>
<dbReference type="InterPro" id="IPR013762">
    <property type="entry name" value="Integrase-like_cat_sf"/>
</dbReference>
<dbReference type="PANTHER" id="PTHR30349:SF41">
    <property type="entry name" value="INTEGRASE_RECOMBINASE PROTEIN MJ0367-RELATED"/>
    <property type="match status" value="1"/>
</dbReference>
<evidence type="ECO:0000256" key="1">
    <source>
        <dbReference type="ARBA" id="ARBA00008857"/>
    </source>
</evidence>
<feature type="domain" description="Tyr recombinase" evidence="4">
    <location>
        <begin position="150"/>
        <end position="331"/>
    </location>
</feature>
<evidence type="ECO:0000313" key="5">
    <source>
        <dbReference type="EMBL" id="OHX42364.1"/>
    </source>
</evidence>
<reference evidence="5 6" key="1">
    <citation type="submission" date="2016-07" db="EMBL/GenBank/DDBJ databases">
        <title>Bacillus oceanisediminis whole genome.</title>
        <authorList>
            <person name="Pal Y."/>
            <person name="Verma A."/>
            <person name="Mual P."/>
            <person name="Srinivasan K."/>
        </authorList>
    </citation>
    <scope>NUCLEOTIDE SEQUENCE [LARGE SCALE GENOMIC DNA]</scope>
    <source>
        <strain evidence="5 6">Bhandara28</strain>
    </source>
</reference>
<dbReference type="Pfam" id="PF00589">
    <property type="entry name" value="Phage_integrase"/>
    <property type="match status" value="1"/>
</dbReference>
<dbReference type="PANTHER" id="PTHR30349">
    <property type="entry name" value="PHAGE INTEGRASE-RELATED"/>
    <property type="match status" value="1"/>
</dbReference>
<evidence type="ECO:0000313" key="6">
    <source>
        <dbReference type="Proteomes" id="UP000180194"/>
    </source>
</evidence>
<keyword evidence="2" id="KW-0238">DNA-binding</keyword>
<dbReference type="InterPro" id="IPR011010">
    <property type="entry name" value="DNA_brk_join_enz"/>
</dbReference>
<dbReference type="PROSITE" id="PS51898">
    <property type="entry name" value="TYR_RECOMBINASE"/>
    <property type="match status" value="1"/>
</dbReference>
<dbReference type="Gene3D" id="1.10.443.10">
    <property type="entry name" value="Intergrase catalytic core"/>
    <property type="match status" value="1"/>
</dbReference>